<reference evidence="9 10" key="1">
    <citation type="submission" date="2014-08" db="EMBL/GenBank/DDBJ databases">
        <authorList>
            <person name="Wibberg D."/>
        </authorList>
    </citation>
    <scope>NUCLEOTIDE SEQUENCE [LARGE SCALE GENOMIC DNA]</scope>
    <source>
        <strain evidence="10">ING2-E5B</strain>
    </source>
</reference>
<evidence type="ECO:0000256" key="2">
    <source>
        <dbReference type="ARBA" id="ARBA00005124"/>
    </source>
</evidence>
<evidence type="ECO:0000313" key="9">
    <source>
        <dbReference type="EMBL" id="CEA16472.1"/>
    </source>
</evidence>
<organism evidence="9 10">
    <name type="scientific">Fermentimonas caenicola</name>
    <dbReference type="NCBI Taxonomy" id="1562970"/>
    <lineage>
        <taxon>Bacteria</taxon>
        <taxon>Pseudomonadati</taxon>
        <taxon>Bacteroidota</taxon>
        <taxon>Bacteroidia</taxon>
        <taxon>Bacteroidales</taxon>
        <taxon>Dysgonomonadaceae</taxon>
        <taxon>Fermentimonas</taxon>
    </lineage>
</organism>
<dbReference type="EMBL" id="LN515532">
    <property type="protein sequence ID" value="CEA16472.1"/>
    <property type="molecule type" value="Genomic_DNA"/>
</dbReference>
<evidence type="ECO:0000256" key="5">
    <source>
        <dbReference type="ARBA" id="ARBA00022741"/>
    </source>
</evidence>
<accession>A0A098C3I5</accession>
<dbReference type="OrthoDB" id="9787898at2"/>
<dbReference type="GO" id="GO:0005737">
    <property type="term" value="C:cytoplasm"/>
    <property type="evidence" value="ECO:0007669"/>
    <property type="project" value="TreeGrafter"/>
</dbReference>
<dbReference type="PANTHER" id="PTHR12561">
    <property type="entry name" value="LIPOATE-PROTEIN LIGASE"/>
    <property type="match status" value="1"/>
</dbReference>
<dbReference type="Pfam" id="PF10437">
    <property type="entry name" value="Lip_prot_lig_C"/>
    <property type="match status" value="1"/>
</dbReference>
<dbReference type="Pfam" id="PF21948">
    <property type="entry name" value="LplA-B_cat"/>
    <property type="match status" value="1"/>
</dbReference>
<keyword evidence="5" id="KW-0547">Nucleotide-binding</keyword>
<keyword evidence="9" id="KW-0548">Nucleotidyltransferase</keyword>
<gene>
    <name evidence="9" type="primary">lplJ</name>
    <name evidence="9" type="ORF">ING2E5B_1726</name>
</gene>
<evidence type="ECO:0000256" key="7">
    <source>
        <dbReference type="ARBA" id="ARBA00048037"/>
    </source>
</evidence>
<feature type="domain" description="BPL/LPL catalytic" evidence="8">
    <location>
        <begin position="26"/>
        <end position="214"/>
    </location>
</feature>
<keyword evidence="9" id="KW-0808">Transferase</keyword>
<dbReference type="GO" id="GO:0017118">
    <property type="term" value="F:lipoyltransferase activity"/>
    <property type="evidence" value="ECO:0007669"/>
    <property type="project" value="TreeGrafter"/>
</dbReference>
<sequence>MIYIVNKSNKPDFNISLEEYCFKNLTQYGKIFILWINEPSIIVGKNQNTQAEINEKYVKENGIHVVRRISGGGAVYHDLNNLNYTIISNEDSESRTFDFKAFSEPVIQTLKELGVDAEFSGRNDITIEGKKISGNAQAYIEGRVMHHGCILFDVDLTVLQKALETSSEVVEAKGVKSVRSRVDNILPNLPEKITVTEFANKILEQMKRKYPEMVEYKFSENELLEIEKRRKEKFGNWEWNYGSNPVAEIVRNRRYPGGKIQVFINTKKGLIDDITFFGTFFGVKSDLTDFQNRLKGIKYEKEDVFKAIKDIDITPYFAGFSTEELTDAIVD</sequence>
<evidence type="ECO:0000256" key="1">
    <source>
        <dbReference type="ARBA" id="ARBA00005085"/>
    </source>
</evidence>
<dbReference type="Gene3D" id="3.30.930.10">
    <property type="entry name" value="Bira Bifunctional Protein, Domain 2"/>
    <property type="match status" value="1"/>
</dbReference>
<proteinExistence type="predicted"/>
<dbReference type="SUPFAM" id="SSF82649">
    <property type="entry name" value="SufE/NifU"/>
    <property type="match status" value="1"/>
</dbReference>
<dbReference type="PATRIC" id="fig|1562970.3.peg.1713"/>
<dbReference type="InterPro" id="IPR045864">
    <property type="entry name" value="aa-tRNA-synth_II/BPL/LPL"/>
</dbReference>
<dbReference type="GO" id="GO:0016979">
    <property type="term" value="F:lipoate-protein ligase activity"/>
    <property type="evidence" value="ECO:0007669"/>
    <property type="project" value="UniProtKB-EC"/>
</dbReference>
<dbReference type="SUPFAM" id="SSF55681">
    <property type="entry name" value="Class II aaRS and biotin synthetases"/>
    <property type="match status" value="1"/>
</dbReference>
<dbReference type="PROSITE" id="PS51733">
    <property type="entry name" value="BPL_LPL_CATALYTIC"/>
    <property type="match status" value="1"/>
</dbReference>
<dbReference type="Proteomes" id="UP000032417">
    <property type="component" value="Chromosome 1"/>
</dbReference>
<dbReference type="PANTHER" id="PTHR12561:SF3">
    <property type="entry name" value="LIPOYLTRANSFERASE 1, MITOCHONDRIAL"/>
    <property type="match status" value="1"/>
</dbReference>
<evidence type="ECO:0000313" key="10">
    <source>
        <dbReference type="Proteomes" id="UP000032417"/>
    </source>
</evidence>
<evidence type="ECO:0000259" key="8">
    <source>
        <dbReference type="PROSITE" id="PS51733"/>
    </source>
</evidence>
<evidence type="ECO:0000256" key="6">
    <source>
        <dbReference type="ARBA" id="ARBA00022840"/>
    </source>
</evidence>
<keyword evidence="4 9" id="KW-0436">Ligase</keyword>
<dbReference type="InterPro" id="IPR004562">
    <property type="entry name" value="LipoylTrfase_LipoateP_Ligase"/>
</dbReference>
<dbReference type="NCBIfam" id="TIGR00545">
    <property type="entry name" value="lipoyltrans"/>
    <property type="match status" value="1"/>
</dbReference>
<dbReference type="EC" id="6.3.1.20" evidence="3"/>
<dbReference type="AlphaFoldDB" id="A0A098C3I5"/>
<comment type="pathway">
    <text evidence="1">Protein modification; protein lipoylation via exogenous pathway; protein N(6)-(lipoyl)lysine from lipoate: step 2/2.</text>
</comment>
<keyword evidence="10" id="KW-1185">Reference proteome</keyword>
<dbReference type="InterPro" id="IPR019491">
    <property type="entry name" value="Lipoate_protein_ligase_C"/>
</dbReference>
<evidence type="ECO:0000256" key="3">
    <source>
        <dbReference type="ARBA" id="ARBA00012367"/>
    </source>
</evidence>
<dbReference type="GO" id="GO:0009249">
    <property type="term" value="P:protein lipoylation"/>
    <property type="evidence" value="ECO:0007669"/>
    <property type="project" value="InterPro"/>
</dbReference>
<dbReference type="FunFam" id="3.30.930.10:FF:000072">
    <property type="entry name" value="Lipoate--protein ligase"/>
    <property type="match status" value="1"/>
</dbReference>
<name>A0A098C3I5_9BACT</name>
<dbReference type="InterPro" id="IPR004143">
    <property type="entry name" value="BPL_LPL_catalytic"/>
</dbReference>
<keyword evidence="6" id="KW-0067">ATP-binding</keyword>
<dbReference type="STRING" id="1562970.ING2E5B_1726"/>
<comment type="pathway">
    <text evidence="2">Protein modification; protein lipoylation via exogenous pathway; protein N(6)-(lipoyl)lysine from lipoate: step 1/2.</text>
</comment>
<dbReference type="KEGG" id="pbt:ING2E5B_1726"/>
<comment type="catalytic activity">
    <reaction evidence="7">
        <text>L-lysyl-[lipoyl-carrier protein] + (R)-lipoate + ATP = N(6)-[(R)-lipoyl]-L-lysyl-[lipoyl-carrier protein] + AMP + diphosphate + H(+)</text>
        <dbReference type="Rhea" id="RHEA:49288"/>
        <dbReference type="Rhea" id="RHEA-COMP:10500"/>
        <dbReference type="Rhea" id="RHEA-COMP:10502"/>
        <dbReference type="ChEBI" id="CHEBI:15378"/>
        <dbReference type="ChEBI" id="CHEBI:29969"/>
        <dbReference type="ChEBI" id="CHEBI:30616"/>
        <dbReference type="ChEBI" id="CHEBI:33019"/>
        <dbReference type="ChEBI" id="CHEBI:83088"/>
        <dbReference type="ChEBI" id="CHEBI:83099"/>
        <dbReference type="ChEBI" id="CHEBI:456215"/>
        <dbReference type="EC" id="6.3.1.20"/>
    </reaction>
</comment>
<dbReference type="HOGENOM" id="CLU_022986_0_2_10"/>
<protein>
    <recommendedName>
        <fullName evidence="3">lipoate--protein ligase</fullName>
        <ecNumber evidence="3">6.3.1.20</ecNumber>
    </recommendedName>
</protein>
<dbReference type="CDD" id="cd16443">
    <property type="entry name" value="LplA"/>
    <property type="match status" value="1"/>
</dbReference>
<evidence type="ECO:0000256" key="4">
    <source>
        <dbReference type="ARBA" id="ARBA00022598"/>
    </source>
</evidence>
<dbReference type="UniPathway" id="UPA00537">
    <property type="reaction ID" value="UER00594"/>
</dbReference>
<dbReference type="Gene3D" id="3.30.390.50">
    <property type="entry name" value="CO dehydrogenase flavoprotein, C-terminal domain"/>
    <property type="match status" value="1"/>
</dbReference>
<dbReference type="GO" id="GO:0005524">
    <property type="term" value="F:ATP binding"/>
    <property type="evidence" value="ECO:0007669"/>
    <property type="project" value="UniProtKB-KW"/>
</dbReference>